<dbReference type="EMBL" id="BOMM01000065">
    <property type="protein sequence ID" value="GIE15336.1"/>
    <property type="molecule type" value="Genomic_DNA"/>
</dbReference>
<evidence type="ECO:0000256" key="1">
    <source>
        <dbReference type="ARBA" id="ARBA00023015"/>
    </source>
</evidence>
<keyword evidence="1" id="KW-0805">Transcription regulation</keyword>
<keyword evidence="2" id="KW-0804">Transcription</keyword>
<keyword evidence="3" id="KW-0812">Transmembrane</keyword>
<feature type="transmembrane region" description="Helical" evidence="3">
    <location>
        <begin position="95"/>
        <end position="116"/>
    </location>
</feature>
<dbReference type="InterPro" id="IPR041916">
    <property type="entry name" value="Anti_sigma_zinc_sf"/>
</dbReference>
<keyword evidence="3" id="KW-0472">Membrane</keyword>
<sequence length="239" mass="24649">MSTPESTNPTNDHVDMAGYLMEMLTPGEKRRADGHLTSCADCRDEIESLREWSSALRDIPDEMLLDGPPEDADLLLQRTLRQVRQESNGGRTRRFAVLATAAAAIVVVAVGGGVLLGRGTAPSGTPQAQATTTSSVPAGTRVLAAVDPQTGARLNATVTPAAGWVRVSATVAGVPAGERCRLEVVGKDGEPVLAGSWLVSAAGETNGTPLSGSALIDPAQVAAVRVVNMAGKQYVAAVV</sequence>
<protein>
    <recommendedName>
        <fullName evidence="6">Anti-sigma factor</fullName>
    </recommendedName>
</protein>
<organism evidence="4 5">
    <name type="scientific">Paractinoplanes ferrugineus</name>
    <dbReference type="NCBI Taxonomy" id="113564"/>
    <lineage>
        <taxon>Bacteria</taxon>
        <taxon>Bacillati</taxon>
        <taxon>Actinomycetota</taxon>
        <taxon>Actinomycetes</taxon>
        <taxon>Micromonosporales</taxon>
        <taxon>Micromonosporaceae</taxon>
        <taxon>Paractinoplanes</taxon>
    </lineage>
</organism>
<evidence type="ECO:0000256" key="2">
    <source>
        <dbReference type="ARBA" id="ARBA00023163"/>
    </source>
</evidence>
<accession>A0A919JDU1</accession>
<proteinExistence type="predicted"/>
<dbReference type="AlphaFoldDB" id="A0A919JDU1"/>
<dbReference type="Gene3D" id="1.10.10.1320">
    <property type="entry name" value="Anti-sigma factor, zinc-finger domain"/>
    <property type="match status" value="1"/>
</dbReference>
<dbReference type="Proteomes" id="UP000598174">
    <property type="component" value="Unassembled WGS sequence"/>
</dbReference>
<evidence type="ECO:0000313" key="4">
    <source>
        <dbReference type="EMBL" id="GIE15336.1"/>
    </source>
</evidence>
<evidence type="ECO:0008006" key="6">
    <source>
        <dbReference type="Google" id="ProtNLM"/>
    </source>
</evidence>
<evidence type="ECO:0000256" key="3">
    <source>
        <dbReference type="SAM" id="Phobius"/>
    </source>
</evidence>
<comment type="caution">
    <text evidence="4">The sequence shown here is derived from an EMBL/GenBank/DDBJ whole genome shotgun (WGS) entry which is preliminary data.</text>
</comment>
<gene>
    <name evidence="4" type="ORF">Afe05nite_71760</name>
</gene>
<name>A0A919JDU1_9ACTN</name>
<reference evidence="4" key="1">
    <citation type="submission" date="2021-01" db="EMBL/GenBank/DDBJ databases">
        <title>Whole genome shotgun sequence of Actinoplanes ferrugineus NBRC 15555.</title>
        <authorList>
            <person name="Komaki H."/>
            <person name="Tamura T."/>
        </authorList>
    </citation>
    <scope>NUCLEOTIDE SEQUENCE</scope>
    <source>
        <strain evidence="4">NBRC 15555</strain>
    </source>
</reference>
<keyword evidence="5" id="KW-1185">Reference proteome</keyword>
<keyword evidence="3" id="KW-1133">Transmembrane helix</keyword>
<evidence type="ECO:0000313" key="5">
    <source>
        <dbReference type="Proteomes" id="UP000598174"/>
    </source>
</evidence>
<dbReference type="RefSeq" id="WP_203821708.1">
    <property type="nucleotide sequence ID" value="NZ_BAAABP010000006.1"/>
</dbReference>